<accession>A0A0B4FFM1</accession>
<dbReference type="AlphaFoldDB" id="A0A0B4FFM1"/>
<dbReference type="Proteomes" id="UP000031186">
    <property type="component" value="Unassembled WGS sequence"/>
</dbReference>
<evidence type="ECO:0000313" key="4">
    <source>
        <dbReference type="Proteomes" id="UP000031186"/>
    </source>
</evidence>
<comment type="caution">
    <text evidence="3">The sequence shown here is derived from an EMBL/GenBank/DDBJ whole genome shotgun (WGS) entry which is preliminary data.</text>
</comment>
<feature type="transmembrane region" description="Helical" evidence="2">
    <location>
        <begin position="69"/>
        <end position="90"/>
    </location>
</feature>
<keyword evidence="3" id="KW-0548">Nucleotidyltransferase</keyword>
<sequence length="114" mass="12400">MAGIVKSALPSHLKPAAASGGGDDNGFERRHHGKTRSHMVSKGFFSALFSLRCPLYLEHSLYTARYPGSCVFAFATIHLLLLIGSIVLVLRRRNATQHIAFTAIVSWELPAAVP</sequence>
<dbReference type="VEuPathDB" id="FungiDB:MAN_04938"/>
<keyword evidence="2" id="KW-0812">Transmembrane</keyword>
<keyword evidence="4" id="KW-1185">Reference proteome</keyword>
<organism evidence="3 4">
    <name type="scientific">Metarhizium anisopliae (strain ARSEF 549)</name>
    <dbReference type="NCBI Taxonomy" id="3151832"/>
    <lineage>
        <taxon>Eukaryota</taxon>
        <taxon>Fungi</taxon>
        <taxon>Dikarya</taxon>
        <taxon>Ascomycota</taxon>
        <taxon>Pezizomycotina</taxon>
        <taxon>Sordariomycetes</taxon>
        <taxon>Hypocreomycetidae</taxon>
        <taxon>Hypocreales</taxon>
        <taxon>Clavicipitaceae</taxon>
        <taxon>Metarhizium</taxon>
    </lineage>
</organism>
<evidence type="ECO:0000256" key="2">
    <source>
        <dbReference type="SAM" id="Phobius"/>
    </source>
</evidence>
<dbReference type="GO" id="GO:0016779">
    <property type="term" value="F:nucleotidyltransferase activity"/>
    <property type="evidence" value="ECO:0007669"/>
    <property type="project" value="UniProtKB-KW"/>
</dbReference>
<name>A0A0B4FFM1_METAF</name>
<keyword evidence="3" id="KW-0808">Transferase</keyword>
<evidence type="ECO:0000256" key="1">
    <source>
        <dbReference type="SAM" id="MobiDB-lite"/>
    </source>
</evidence>
<dbReference type="EMBL" id="AZNF01000005">
    <property type="protein sequence ID" value="KID66657.1"/>
    <property type="molecule type" value="Genomic_DNA"/>
</dbReference>
<keyword evidence="2" id="KW-0472">Membrane</keyword>
<keyword evidence="2" id="KW-1133">Transmembrane helix</keyword>
<evidence type="ECO:0000313" key="3">
    <source>
        <dbReference type="EMBL" id="KID66657.1"/>
    </source>
</evidence>
<proteinExistence type="predicted"/>
<protein>
    <submittedName>
        <fullName evidence="3">UTP-glucose-1-phosphate uridylyltransferase</fullName>
    </submittedName>
</protein>
<dbReference type="HOGENOM" id="CLU_2121638_0_0_1"/>
<gene>
    <name evidence="3" type="ORF">MAN_04938</name>
</gene>
<feature type="non-terminal residue" evidence="3">
    <location>
        <position position="1"/>
    </location>
</feature>
<feature type="region of interest" description="Disordered" evidence="1">
    <location>
        <begin position="1"/>
        <end position="34"/>
    </location>
</feature>
<reference evidence="3 4" key="1">
    <citation type="journal article" date="2014" name="Proc. Natl. Acad. Sci. U.S.A.">
        <title>Trajectory and genomic determinants of fungal-pathogen speciation and host adaptation.</title>
        <authorList>
            <person name="Hu X."/>
            <person name="Xiao G."/>
            <person name="Zheng P."/>
            <person name="Shang Y."/>
            <person name="Su Y."/>
            <person name="Zhang X."/>
            <person name="Liu X."/>
            <person name="Zhan S."/>
            <person name="St Leger R.J."/>
            <person name="Wang C."/>
        </authorList>
    </citation>
    <scope>NUCLEOTIDE SEQUENCE [LARGE SCALE GENOMIC DNA]</scope>
    <source>
        <strain evidence="3 4">ARSEF 549</strain>
    </source>
</reference>